<feature type="disulfide bond" evidence="12">
    <location>
        <begin position="690"/>
        <end position="717"/>
    </location>
</feature>
<dbReference type="OrthoDB" id="406096at2759"/>
<keyword evidence="11" id="KW-0325">Glycoprotein</keyword>
<evidence type="ECO:0000256" key="12">
    <source>
        <dbReference type="PROSITE-ProRule" id="PRU00302"/>
    </source>
</evidence>
<dbReference type="SMART" id="SM00607">
    <property type="entry name" value="FTP"/>
    <property type="match status" value="1"/>
</dbReference>
<dbReference type="SUPFAM" id="SSF49785">
    <property type="entry name" value="Galactose-binding domain-like"/>
    <property type="match status" value="1"/>
</dbReference>
<keyword evidence="14" id="KW-1185">Reference proteome</keyword>
<proteinExistence type="predicted"/>
<feature type="disulfide bond" evidence="12">
    <location>
        <begin position="95"/>
        <end position="122"/>
    </location>
</feature>
<keyword evidence="9" id="KW-0130">Cell adhesion</keyword>
<dbReference type="PANTHER" id="PTHR46393:SF7">
    <property type="entry name" value="COMPLEMENT C2"/>
    <property type="match status" value="1"/>
</dbReference>
<feature type="domain" description="Sushi" evidence="13">
    <location>
        <begin position="156"/>
        <end position="212"/>
    </location>
</feature>
<feature type="disulfide bond" evidence="12">
    <location>
        <begin position="240"/>
        <end position="267"/>
    </location>
</feature>
<evidence type="ECO:0000256" key="2">
    <source>
        <dbReference type="ARBA" id="ARBA00022525"/>
    </source>
</evidence>
<dbReference type="FunFam" id="2.60.120.260:FF:000105">
    <property type="entry name" value="Sushi, von Willebrand factor type A, EGF and pentraxin domain-containing protein 1"/>
    <property type="match status" value="1"/>
</dbReference>
<dbReference type="KEGG" id="bbel:109462305"/>
<comment type="subcellular location">
    <subcellularLocation>
        <location evidence="1">Secreted</location>
    </subcellularLocation>
</comment>
<dbReference type="Gene3D" id="2.10.70.10">
    <property type="entry name" value="Complement Module, domain 1"/>
    <property type="match status" value="10"/>
</dbReference>
<dbReference type="Pfam" id="PF22633">
    <property type="entry name" value="F5_F8_type_C_2"/>
    <property type="match status" value="1"/>
</dbReference>
<dbReference type="InterPro" id="IPR035976">
    <property type="entry name" value="Sushi/SCR/CCP_sf"/>
</dbReference>
<organism evidence="14 15">
    <name type="scientific">Branchiostoma belcheri</name>
    <name type="common">Amphioxus</name>
    <dbReference type="NCBI Taxonomy" id="7741"/>
    <lineage>
        <taxon>Eukaryota</taxon>
        <taxon>Metazoa</taxon>
        <taxon>Chordata</taxon>
        <taxon>Cephalochordata</taxon>
        <taxon>Leptocardii</taxon>
        <taxon>Amphioxiformes</taxon>
        <taxon>Branchiostomatidae</taxon>
        <taxon>Branchiostoma</taxon>
    </lineage>
</organism>
<name>A0A6P4XQJ9_BRABE</name>
<evidence type="ECO:0000256" key="4">
    <source>
        <dbReference type="ARBA" id="ARBA00022659"/>
    </source>
</evidence>
<dbReference type="AlphaFoldDB" id="A0A6P4XQJ9"/>
<sequence length="796" mass="84395">MYFILHLYNVTAQQCPELTTLINGAVSGSNTYGEELTFTCDTGYALVGASTLSCQADGTWSGSPPTCEVLQCPIVPSPANGVKESSCEGDLTFTCDAGYNLVGTSTLTCQADGTWSGTPPTCGAVQCPLITAPAHSTMTGGNSYPDVVHFTCDEVVRCTRAIPPLDGSMTGGNAYQDTVRFTCNLGHELQGSGSITCRADGTWSAEVPTCTAIECPQLTAPMNGAMVGYNSYQDEVEFTCETGYNLVGGAMIKCQADGTWSGSVPTCTLVRCPMLKAPADGGMTGSNSYGNTVQFTCDSGCWHVGAAAVTCQADGRWSDSVPVCTAADTVTLGKPAYQTSTGWNGPAELAVDGNTDGDYDAGSCTHTVGVPGETDPSWWVDLGQSYMVDRIVVFNRMECCQERLNPFNIHIGDSDQVSTNPKCGGDHQIDVNQPSISVSCQGMRGRYVGVRLPGPNRILTLCEVQVFSDVPCPVLTAPVDGTMTGHRYFFYGSISFREYLPAGATRCDAYPEDVEFTCHQGYHLTGATRITCQADGTWSDSVPTCTVVQCPSLAAPINGMMTGSNLYRDVVHFACDTGYDLVGPPSATCLASGAWSDIVPNCSAVRCPLLEAPAHGTMTGNNSYQDVAEFTCDVGYSRVGVGSATCQADARWSDIAPVCTVVKCPELTPPPNGAMEGSSNSFEDVVHFSCYPGYNLVGATNTTCQADGTWGDNTPTCESKSFFVQCPLPTAPEHGERTGSNLYRDVLHFTCHTGYYIDGSRDIVCLASGTWSDNVPTCTGRAFWCLLMKILISMLS</sequence>
<comment type="caution">
    <text evidence="12">Lacks conserved residue(s) required for the propagation of feature annotation.</text>
</comment>
<keyword evidence="5" id="KW-0479">Metal-binding</keyword>
<gene>
    <name evidence="15" type="primary">LOC109462305</name>
</gene>
<dbReference type="SUPFAM" id="SSF57535">
    <property type="entry name" value="Complement control module/SCR domain"/>
    <property type="match status" value="10"/>
</dbReference>
<keyword evidence="6" id="KW-0732">Signal</keyword>
<dbReference type="CDD" id="cd00033">
    <property type="entry name" value="CCP"/>
    <property type="match status" value="10"/>
</dbReference>
<evidence type="ECO:0000256" key="7">
    <source>
        <dbReference type="ARBA" id="ARBA00022737"/>
    </source>
</evidence>
<evidence type="ECO:0000256" key="9">
    <source>
        <dbReference type="ARBA" id="ARBA00022889"/>
    </source>
</evidence>
<dbReference type="GO" id="GO:0046872">
    <property type="term" value="F:metal ion binding"/>
    <property type="evidence" value="ECO:0007669"/>
    <property type="project" value="UniProtKB-KW"/>
</dbReference>
<evidence type="ECO:0000259" key="13">
    <source>
        <dbReference type="PROSITE" id="PS50923"/>
    </source>
</evidence>
<dbReference type="Proteomes" id="UP000515135">
    <property type="component" value="Unplaced"/>
</dbReference>
<dbReference type="SMART" id="SM00032">
    <property type="entry name" value="CCP"/>
    <property type="match status" value="10"/>
</dbReference>
<feature type="disulfide bond" evidence="12">
    <location>
        <begin position="40"/>
        <end position="67"/>
    </location>
</feature>
<evidence type="ECO:0000256" key="8">
    <source>
        <dbReference type="ARBA" id="ARBA00022837"/>
    </source>
</evidence>
<feature type="disulfide bond" evidence="12">
    <location>
        <begin position="632"/>
        <end position="659"/>
    </location>
</feature>
<keyword evidence="3" id="KW-0245">EGF-like domain</keyword>
<evidence type="ECO:0000313" key="14">
    <source>
        <dbReference type="Proteomes" id="UP000515135"/>
    </source>
</evidence>
<dbReference type="Gene3D" id="2.60.120.260">
    <property type="entry name" value="Galactose-binding domain-like"/>
    <property type="match status" value="1"/>
</dbReference>
<keyword evidence="10 12" id="KW-1015">Disulfide bond</keyword>
<protein>
    <submittedName>
        <fullName evidence="15">Sushi, von Willebrand factor type A, EGF and pentraxin domain-containing protein 1-like</fullName>
    </submittedName>
</protein>
<feature type="domain" description="Sushi" evidence="13">
    <location>
        <begin position="70"/>
        <end position="124"/>
    </location>
</feature>
<accession>A0A6P4XQJ9</accession>
<feature type="domain" description="Sushi" evidence="13">
    <location>
        <begin position="13"/>
        <end position="69"/>
    </location>
</feature>
<feature type="domain" description="Sushi" evidence="13">
    <location>
        <begin position="724"/>
        <end position="780"/>
    </location>
</feature>
<evidence type="ECO:0000256" key="1">
    <source>
        <dbReference type="ARBA" id="ARBA00004613"/>
    </source>
</evidence>
<dbReference type="FunFam" id="2.10.70.10:FF:000064">
    <property type="entry name" value="Fibulin 7"/>
    <property type="match status" value="3"/>
</dbReference>
<evidence type="ECO:0000256" key="10">
    <source>
        <dbReference type="ARBA" id="ARBA00023157"/>
    </source>
</evidence>
<dbReference type="PANTHER" id="PTHR46393">
    <property type="entry name" value="SUSHI DOMAIN-CONTAINING PROTEIN"/>
    <property type="match status" value="1"/>
</dbReference>
<feature type="domain" description="Sushi" evidence="13">
    <location>
        <begin position="662"/>
        <end position="719"/>
    </location>
</feature>
<feature type="domain" description="Sushi" evidence="13">
    <location>
        <begin position="270"/>
        <end position="326"/>
    </location>
</feature>
<dbReference type="GeneID" id="109462305"/>
<dbReference type="GO" id="GO:0005576">
    <property type="term" value="C:extracellular region"/>
    <property type="evidence" value="ECO:0007669"/>
    <property type="project" value="UniProtKB-SubCell"/>
</dbReference>
<keyword evidence="2" id="KW-0964">Secreted</keyword>
<keyword evidence="8" id="KW-0106">Calcium</keyword>
<dbReference type="InterPro" id="IPR006585">
    <property type="entry name" value="FTP1"/>
</dbReference>
<dbReference type="InterPro" id="IPR000436">
    <property type="entry name" value="Sushi_SCR_CCP_dom"/>
</dbReference>
<feature type="domain" description="Sushi" evidence="13">
    <location>
        <begin position="548"/>
        <end position="604"/>
    </location>
</feature>
<dbReference type="GO" id="GO:0007155">
    <property type="term" value="P:cell adhesion"/>
    <property type="evidence" value="ECO:0007669"/>
    <property type="project" value="UniProtKB-KW"/>
</dbReference>
<dbReference type="RefSeq" id="XP_019614393.1">
    <property type="nucleotide sequence ID" value="XM_019758834.1"/>
</dbReference>
<keyword evidence="7" id="KW-0677">Repeat</keyword>
<feature type="disulfide bond" evidence="12">
    <location>
        <begin position="518"/>
        <end position="545"/>
    </location>
</feature>
<dbReference type="InterPro" id="IPR008979">
    <property type="entry name" value="Galactose-bd-like_sf"/>
</dbReference>
<feature type="disulfide bond" evidence="12">
    <location>
        <begin position="297"/>
        <end position="324"/>
    </location>
</feature>
<feature type="domain" description="Sushi" evidence="13">
    <location>
        <begin position="213"/>
        <end position="269"/>
    </location>
</feature>
<evidence type="ECO:0000256" key="5">
    <source>
        <dbReference type="ARBA" id="ARBA00022723"/>
    </source>
</evidence>
<evidence type="ECO:0000313" key="15">
    <source>
        <dbReference type="RefSeq" id="XP_019614393.1"/>
    </source>
</evidence>
<evidence type="ECO:0000256" key="6">
    <source>
        <dbReference type="ARBA" id="ARBA00022729"/>
    </source>
</evidence>
<feature type="disulfide bond" evidence="12">
    <location>
        <begin position="751"/>
        <end position="778"/>
    </location>
</feature>
<feature type="domain" description="Sushi" evidence="13">
    <location>
        <begin position="470"/>
        <end position="547"/>
    </location>
</feature>
<evidence type="ECO:0000256" key="11">
    <source>
        <dbReference type="ARBA" id="ARBA00023180"/>
    </source>
</evidence>
<feature type="disulfide bond" evidence="12">
    <location>
        <begin position="183"/>
        <end position="210"/>
    </location>
</feature>
<feature type="domain" description="Sushi" evidence="13">
    <location>
        <begin position="605"/>
        <end position="661"/>
    </location>
</feature>
<feature type="disulfide bond" evidence="12">
    <location>
        <begin position="575"/>
        <end position="602"/>
    </location>
</feature>
<reference evidence="15" key="1">
    <citation type="submission" date="2025-08" db="UniProtKB">
        <authorList>
            <consortium name="RefSeq"/>
        </authorList>
    </citation>
    <scope>IDENTIFICATION</scope>
    <source>
        <tissue evidence="15">Gonad</tissue>
    </source>
</reference>
<evidence type="ECO:0000256" key="3">
    <source>
        <dbReference type="ARBA" id="ARBA00022536"/>
    </source>
</evidence>
<keyword evidence="4 12" id="KW-0768">Sushi</keyword>
<dbReference type="PROSITE" id="PS50923">
    <property type="entry name" value="SUSHI"/>
    <property type="match status" value="10"/>
</dbReference>
<dbReference type="Pfam" id="PF00084">
    <property type="entry name" value="Sushi"/>
    <property type="match status" value="10"/>
</dbReference>